<comment type="catalytic activity">
    <reaction evidence="3 4">
        <text>N(6)-[(R)-lipoyl]-L-lysyl-[glycine-cleavage complex H protein] + glycine + H(+) = N(6)-[(R)-S(8)-aminomethyldihydrolipoyl]-L-lysyl-[glycine-cleavage complex H protein] + CO2</text>
        <dbReference type="Rhea" id="RHEA:24304"/>
        <dbReference type="Rhea" id="RHEA-COMP:10494"/>
        <dbReference type="Rhea" id="RHEA-COMP:10495"/>
        <dbReference type="ChEBI" id="CHEBI:15378"/>
        <dbReference type="ChEBI" id="CHEBI:16526"/>
        <dbReference type="ChEBI" id="CHEBI:57305"/>
        <dbReference type="ChEBI" id="CHEBI:83099"/>
        <dbReference type="ChEBI" id="CHEBI:83143"/>
        <dbReference type="EC" id="1.4.4.2"/>
    </reaction>
</comment>
<dbReference type="EC" id="1.4.4.2" evidence="4"/>
<dbReference type="InterPro" id="IPR020581">
    <property type="entry name" value="GDC_P"/>
</dbReference>
<feature type="domain" description="Glycine cleavage system P-protein N-terminal" evidence="5">
    <location>
        <begin position="3"/>
        <end position="445"/>
    </location>
</feature>
<dbReference type="HAMAP" id="MF_00712">
    <property type="entry name" value="GcvPA"/>
    <property type="match status" value="1"/>
</dbReference>
<dbReference type="InterPro" id="IPR015422">
    <property type="entry name" value="PyrdxlP-dep_Trfase_small"/>
</dbReference>
<dbReference type="GO" id="GO:0019464">
    <property type="term" value="P:glycine decarboxylation via glycine cleavage system"/>
    <property type="evidence" value="ECO:0007669"/>
    <property type="project" value="UniProtKB-UniRule"/>
</dbReference>
<dbReference type="CDD" id="cd00613">
    <property type="entry name" value="GDC-P"/>
    <property type="match status" value="1"/>
</dbReference>
<dbReference type="PIRSF" id="PIRSF006815">
    <property type="entry name" value="GcvPA"/>
    <property type="match status" value="1"/>
</dbReference>
<proteinExistence type="inferred from homology"/>
<accession>A0A328VI07</accession>
<comment type="similarity">
    <text evidence="4">Belongs to the GcvP family. N-terminal subunit subfamily.</text>
</comment>
<evidence type="ECO:0000256" key="1">
    <source>
        <dbReference type="ARBA" id="ARBA00003788"/>
    </source>
</evidence>
<evidence type="ECO:0000259" key="5">
    <source>
        <dbReference type="Pfam" id="PF02347"/>
    </source>
</evidence>
<dbReference type="PANTHER" id="PTHR42806:SF1">
    <property type="entry name" value="GLYCINE DEHYDROGENASE (DECARBOXYLATING)"/>
    <property type="match status" value="1"/>
</dbReference>
<dbReference type="RefSeq" id="WP_112430162.1">
    <property type="nucleotide sequence ID" value="NZ_MCIF01000002.1"/>
</dbReference>
<dbReference type="SUPFAM" id="SSF53383">
    <property type="entry name" value="PLP-dependent transferases"/>
    <property type="match status" value="1"/>
</dbReference>
<dbReference type="EMBL" id="MCIF01000002">
    <property type="protein sequence ID" value="RAQ96521.1"/>
    <property type="molecule type" value="Genomic_DNA"/>
</dbReference>
<evidence type="ECO:0000313" key="6">
    <source>
        <dbReference type="EMBL" id="RAQ96521.1"/>
    </source>
</evidence>
<organism evidence="6 7">
    <name type="scientific">Thermogemmatispora tikiterensis</name>
    <dbReference type="NCBI Taxonomy" id="1825093"/>
    <lineage>
        <taxon>Bacteria</taxon>
        <taxon>Bacillati</taxon>
        <taxon>Chloroflexota</taxon>
        <taxon>Ktedonobacteria</taxon>
        <taxon>Thermogemmatisporales</taxon>
        <taxon>Thermogemmatisporaceae</taxon>
        <taxon>Thermogemmatispora</taxon>
    </lineage>
</organism>
<dbReference type="AlphaFoldDB" id="A0A328VI07"/>
<dbReference type="Gene3D" id="3.40.640.10">
    <property type="entry name" value="Type I PLP-dependent aspartate aminotransferase-like (Major domain)"/>
    <property type="match status" value="1"/>
</dbReference>
<keyword evidence="2 4" id="KW-0560">Oxidoreductase</keyword>
<evidence type="ECO:0000256" key="4">
    <source>
        <dbReference type="HAMAP-Rule" id="MF_00712"/>
    </source>
</evidence>
<dbReference type="InterPro" id="IPR015424">
    <property type="entry name" value="PyrdxlP-dep_Trfase"/>
</dbReference>
<gene>
    <name evidence="4" type="primary">gcvPA</name>
    <name evidence="6" type="ORF">A4R35_13325</name>
</gene>
<dbReference type="GO" id="GO:0009116">
    <property type="term" value="P:nucleoside metabolic process"/>
    <property type="evidence" value="ECO:0007669"/>
    <property type="project" value="InterPro"/>
</dbReference>
<dbReference type="InterPro" id="IPR023010">
    <property type="entry name" value="GcvPA"/>
</dbReference>
<dbReference type="InterPro" id="IPR015421">
    <property type="entry name" value="PyrdxlP-dep_Trfase_major"/>
</dbReference>
<evidence type="ECO:0000256" key="3">
    <source>
        <dbReference type="ARBA" id="ARBA00049026"/>
    </source>
</evidence>
<evidence type="ECO:0000256" key="2">
    <source>
        <dbReference type="ARBA" id="ARBA00023002"/>
    </source>
</evidence>
<evidence type="ECO:0000313" key="7">
    <source>
        <dbReference type="Proteomes" id="UP000248706"/>
    </source>
</evidence>
<dbReference type="InterPro" id="IPR049315">
    <property type="entry name" value="GDC-P_N"/>
</dbReference>
<comment type="caution">
    <text evidence="6">The sequence shown here is derived from an EMBL/GenBank/DDBJ whole genome shotgun (WGS) entry which is preliminary data.</text>
</comment>
<dbReference type="NCBIfam" id="NF001696">
    <property type="entry name" value="PRK00451.1"/>
    <property type="match status" value="1"/>
</dbReference>
<dbReference type="GO" id="GO:0004375">
    <property type="term" value="F:glycine dehydrogenase (decarboxylating) activity"/>
    <property type="evidence" value="ECO:0007669"/>
    <property type="project" value="UniProtKB-EC"/>
</dbReference>
<name>A0A328VI07_9CHLR</name>
<keyword evidence="7" id="KW-1185">Reference proteome</keyword>
<dbReference type="Gene3D" id="3.90.1150.10">
    <property type="entry name" value="Aspartate Aminotransferase, domain 1"/>
    <property type="match status" value="1"/>
</dbReference>
<comment type="function">
    <text evidence="1 4">The glycine cleavage system catalyzes the degradation of glycine. The P protein binds the alpha-amino group of glycine through its pyridoxal phosphate cofactor; CO(2) is released and the remaining methylamine moiety is then transferred to the lipoamide cofactor of the H protein.</text>
</comment>
<comment type="subunit">
    <text evidence="4">The glycine cleavage system is composed of four proteins: P, T, L and H. In this organism, the P 'protein' is a heterodimer of two subunits.</text>
</comment>
<dbReference type="OrthoDB" id="9771867at2"/>
<dbReference type="Pfam" id="PF02347">
    <property type="entry name" value="GDC-P"/>
    <property type="match status" value="1"/>
</dbReference>
<dbReference type="PANTHER" id="PTHR42806">
    <property type="entry name" value="GLYCINE CLEAVAGE SYSTEM P-PROTEIN"/>
    <property type="match status" value="1"/>
</dbReference>
<dbReference type="Proteomes" id="UP000248706">
    <property type="component" value="Unassembled WGS sequence"/>
</dbReference>
<protein>
    <recommendedName>
        <fullName evidence="4">Probable glycine dehydrogenase (decarboxylating) subunit 1</fullName>
        <ecNumber evidence="4">1.4.4.2</ecNumber>
    </recommendedName>
    <alternativeName>
        <fullName evidence="4">Glycine cleavage system P-protein subunit 1</fullName>
    </alternativeName>
    <alternativeName>
        <fullName evidence="4">Glycine decarboxylase subunit 1</fullName>
    </alternativeName>
    <alternativeName>
        <fullName evidence="4">Glycine dehydrogenase (aminomethyl-transferring) subunit 1</fullName>
    </alternativeName>
</protein>
<reference evidence="6 7" key="1">
    <citation type="submission" date="2016-08" db="EMBL/GenBank/DDBJ databases">
        <title>Analysis of Carbohydrate Active Enzymes in Thermogemmatispora T81 Reveals Carbohydrate Degradation Ability.</title>
        <authorList>
            <person name="Tomazini A."/>
            <person name="Lal S."/>
            <person name="Stott M."/>
            <person name="Henrissat B."/>
            <person name="Polikarpov I."/>
            <person name="Sparling R."/>
            <person name="Levin D.B."/>
        </authorList>
    </citation>
    <scope>NUCLEOTIDE SEQUENCE [LARGE SCALE GENOMIC DNA]</scope>
    <source>
        <strain evidence="6 7">T81</strain>
    </source>
</reference>
<sequence>MGYIPNTPQEQQAMLERLGLQSLEDLLEPVPEEVRLRRPLNLPPALAEPDLKRLMTGMAARNKSLDRVISFLGAGTYEHAIPSVVPHLQRRSEFVTSYTPYQPEVSQGMLQAIYEFQTMVCQLTGLDIANASLYDGATALVEAVFMALGPGGQGEVVVSAGVDPQYRRVLRTYAHARGFSVREVATENGVTSLAALEAAVGPETVAVAIQQPNFFGCIEDVKAIEPLVHRQSRTVFISVTSEPASFGLLASPAEYQADIAVGELMSFGNPMSFGGPALGFLAARERFLRLMPGRLVGQTVEEGGAKQTGYVLTLQAREQHIRRERATSNICTNQSLLAVGATIYMAALGKEGLRELAALCLHKAHYAQRQISALPGFEPAFSSPFFDEFVIRLPISASRLQEHLLQYDIIGGYDLGRDYPDLADHMLFCVTEMRTRDDIDRLVAALKEVAA</sequence>